<dbReference type="InterPro" id="IPR036291">
    <property type="entry name" value="NAD(P)-bd_dom_sf"/>
</dbReference>
<evidence type="ECO:0000259" key="6">
    <source>
        <dbReference type="Pfam" id="PF14833"/>
    </source>
</evidence>
<dbReference type="InterPro" id="IPR008927">
    <property type="entry name" value="6-PGluconate_DH-like_C_sf"/>
</dbReference>
<feature type="active site" evidence="4">
    <location>
        <position position="166"/>
    </location>
</feature>
<dbReference type="PANTHER" id="PTHR43060">
    <property type="entry name" value="3-HYDROXYISOBUTYRATE DEHYDROGENASE-LIKE 1, MITOCHONDRIAL-RELATED"/>
    <property type="match status" value="1"/>
</dbReference>
<dbReference type="STRING" id="1789224.BFG52_09445"/>
<dbReference type="Gene3D" id="1.10.1040.10">
    <property type="entry name" value="N-(1-d-carboxylethyl)-l-norvaline Dehydrogenase, domain 2"/>
    <property type="match status" value="1"/>
</dbReference>
<evidence type="ECO:0000256" key="2">
    <source>
        <dbReference type="ARBA" id="ARBA00023002"/>
    </source>
</evidence>
<dbReference type="GO" id="GO:0016054">
    <property type="term" value="P:organic acid catabolic process"/>
    <property type="evidence" value="ECO:0007669"/>
    <property type="project" value="UniProtKB-ARBA"/>
</dbReference>
<dbReference type="GO" id="GO:0050661">
    <property type="term" value="F:NADP binding"/>
    <property type="evidence" value="ECO:0007669"/>
    <property type="project" value="InterPro"/>
</dbReference>
<evidence type="ECO:0000256" key="4">
    <source>
        <dbReference type="PIRSR" id="PIRSR000103-1"/>
    </source>
</evidence>
<dbReference type="Proteomes" id="UP000093391">
    <property type="component" value="Chromosome"/>
</dbReference>
<proteinExistence type="inferred from homology"/>
<dbReference type="InterPro" id="IPR015815">
    <property type="entry name" value="HIBADH-related"/>
</dbReference>
<sequence>MTTTVAFIGLGAMGYRMAAHLPKHFAQVYVWNRNFAKAQQHAQQYQSQAVPLAQIADADIIFSCLPTSQQVDEILQQIQPKAGAIWVDCTSGEPQAARAQAERLQQFEVAFLDAPVSGQTIGAENASLTFMVGGDEHAFHQARPAMQAMGQLIQHVGHSGAGFAVKAVNNMMMAMHLCAATEGFSTLKAHGVNLDKALNCINASSGQSFITQHALPERILNRSFPLTFALPLLAKDTRIAVDLVHQAKLVTPLMGLCQSLIQAAAQQQPADSDFSTAAQLYESLNKIKLE</sequence>
<feature type="domain" description="6-phosphogluconate dehydrogenase NADP-binding" evidence="5">
    <location>
        <begin position="4"/>
        <end position="157"/>
    </location>
</feature>
<dbReference type="Pfam" id="PF03446">
    <property type="entry name" value="NAD_binding_2"/>
    <property type="match status" value="1"/>
</dbReference>
<dbReference type="GO" id="GO:0016491">
    <property type="term" value="F:oxidoreductase activity"/>
    <property type="evidence" value="ECO:0007669"/>
    <property type="project" value="UniProtKB-KW"/>
</dbReference>
<dbReference type="PIRSF" id="PIRSF000103">
    <property type="entry name" value="HIBADH"/>
    <property type="match status" value="1"/>
</dbReference>
<dbReference type="RefSeq" id="WP_067555210.1">
    <property type="nucleotide sequence ID" value="NZ_CP016895.1"/>
</dbReference>
<evidence type="ECO:0000313" key="7">
    <source>
        <dbReference type="EMBL" id="AOA58553.1"/>
    </source>
</evidence>
<keyword evidence="8" id="KW-1185">Reference proteome</keyword>
<evidence type="ECO:0000256" key="1">
    <source>
        <dbReference type="ARBA" id="ARBA00009080"/>
    </source>
</evidence>
<dbReference type="PROSITE" id="PS00895">
    <property type="entry name" value="3_HYDROXYISOBUT_DH"/>
    <property type="match status" value="1"/>
</dbReference>
<dbReference type="GO" id="GO:0051287">
    <property type="term" value="F:NAD binding"/>
    <property type="evidence" value="ECO:0007669"/>
    <property type="project" value="InterPro"/>
</dbReference>
<reference evidence="7 8" key="1">
    <citation type="submission" date="2016-08" db="EMBL/GenBank/DDBJ databases">
        <authorList>
            <person name="Seilhamer J.J."/>
        </authorList>
    </citation>
    <scope>NUCLEOTIDE SEQUENCE [LARGE SCALE GENOMIC DNA]</scope>
    <source>
        <strain evidence="7 8">BRTC-1</strain>
    </source>
</reference>
<dbReference type="Pfam" id="PF14833">
    <property type="entry name" value="NAD_binding_11"/>
    <property type="match status" value="1"/>
</dbReference>
<evidence type="ECO:0000259" key="5">
    <source>
        <dbReference type="Pfam" id="PF03446"/>
    </source>
</evidence>
<dbReference type="PANTHER" id="PTHR43060:SF15">
    <property type="entry name" value="3-HYDROXYISOBUTYRATE DEHYDROGENASE-LIKE 1, MITOCHONDRIAL-RELATED"/>
    <property type="match status" value="1"/>
</dbReference>
<comment type="similarity">
    <text evidence="1">Belongs to the HIBADH-related family.</text>
</comment>
<dbReference type="Gene3D" id="3.40.50.720">
    <property type="entry name" value="NAD(P)-binding Rossmann-like Domain"/>
    <property type="match status" value="1"/>
</dbReference>
<dbReference type="EMBL" id="CP016895">
    <property type="protein sequence ID" value="AOA58553.1"/>
    <property type="molecule type" value="Genomic_DNA"/>
</dbReference>
<accession>A0A1B2M0K2</accession>
<name>A0A1B2M0K2_9GAMM</name>
<gene>
    <name evidence="7" type="ORF">BFG52_09445</name>
</gene>
<dbReference type="InterPro" id="IPR013328">
    <property type="entry name" value="6PGD_dom2"/>
</dbReference>
<dbReference type="SUPFAM" id="SSF48179">
    <property type="entry name" value="6-phosphogluconate dehydrogenase C-terminal domain-like"/>
    <property type="match status" value="1"/>
</dbReference>
<keyword evidence="2" id="KW-0560">Oxidoreductase</keyword>
<evidence type="ECO:0000256" key="3">
    <source>
        <dbReference type="ARBA" id="ARBA00023027"/>
    </source>
</evidence>
<keyword evidence="3" id="KW-0520">NAD</keyword>
<dbReference type="KEGG" id="ala:BFG52_09445"/>
<dbReference type="InterPro" id="IPR029154">
    <property type="entry name" value="HIBADH-like_NADP-bd"/>
</dbReference>
<dbReference type="AlphaFoldDB" id="A0A1B2M0K2"/>
<dbReference type="InterPro" id="IPR006115">
    <property type="entry name" value="6PGDH_NADP-bd"/>
</dbReference>
<dbReference type="InterPro" id="IPR002204">
    <property type="entry name" value="3-OH-isobutyrate_DH-rel_CS"/>
</dbReference>
<feature type="domain" description="3-hydroxyisobutyrate dehydrogenase-like NAD-binding" evidence="6">
    <location>
        <begin position="160"/>
        <end position="281"/>
    </location>
</feature>
<protein>
    <submittedName>
        <fullName evidence="7">3-hydroxyisobutyrate dehydrogenase</fullName>
    </submittedName>
</protein>
<organism evidence="7 8">
    <name type="scientific">Acinetobacter larvae</name>
    <dbReference type="NCBI Taxonomy" id="1789224"/>
    <lineage>
        <taxon>Bacteria</taxon>
        <taxon>Pseudomonadati</taxon>
        <taxon>Pseudomonadota</taxon>
        <taxon>Gammaproteobacteria</taxon>
        <taxon>Moraxellales</taxon>
        <taxon>Moraxellaceae</taxon>
        <taxon>Acinetobacter</taxon>
    </lineage>
</organism>
<evidence type="ECO:0000313" key="8">
    <source>
        <dbReference type="Proteomes" id="UP000093391"/>
    </source>
</evidence>
<dbReference type="SUPFAM" id="SSF51735">
    <property type="entry name" value="NAD(P)-binding Rossmann-fold domains"/>
    <property type="match status" value="1"/>
</dbReference>